<dbReference type="PROSITE" id="PS00463">
    <property type="entry name" value="ZN2_CY6_FUNGAL_1"/>
    <property type="match status" value="1"/>
</dbReference>
<reference evidence="7" key="1">
    <citation type="submission" date="2022-11" db="EMBL/GenBank/DDBJ databases">
        <authorList>
            <person name="Petersen C."/>
        </authorList>
    </citation>
    <scope>NUCLEOTIDE SEQUENCE</scope>
    <source>
        <strain evidence="7">IBT 29864</strain>
    </source>
</reference>
<dbReference type="PANTHER" id="PTHR37534:SF9">
    <property type="entry name" value="ZN(II)2CYS6 TRANSCRIPTION FACTOR (EUROFUNG)"/>
    <property type="match status" value="1"/>
</dbReference>
<dbReference type="SUPFAM" id="SSF57701">
    <property type="entry name" value="Zn2/Cys6 DNA-binding domain"/>
    <property type="match status" value="1"/>
</dbReference>
<dbReference type="CDD" id="cd00067">
    <property type="entry name" value="GAL4"/>
    <property type="match status" value="1"/>
</dbReference>
<feature type="domain" description="Zn(2)-C6 fungal-type" evidence="6">
    <location>
        <begin position="6"/>
        <end position="34"/>
    </location>
</feature>
<comment type="caution">
    <text evidence="7">The sequence shown here is derived from an EMBL/GenBank/DDBJ whole genome shotgun (WGS) entry which is preliminary data.</text>
</comment>
<keyword evidence="3" id="KW-0804">Transcription</keyword>
<dbReference type="GeneID" id="81443227"/>
<dbReference type="SMART" id="SM00066">
    <property type="entry name" value="GAL4"/>
    <property type="match status" value="1"/>
</dbReference>
<evidence type="ECO:0000256" key="5">
    <source>
        <dbReference type="SAM" id="MobiDB-lite"/>
    </source>
</evidence>
<dbReference type="GO" id="GO:0045944">
    <property type="term" value="P:positive regulation of transcription by RNA polymerase II"/>
    <property type="evidence" value="ECO:0007669"/>
    <property type="project" value="TreeGrafter"/>
</dbReference>
<dbReference type="AlphaFoldDB" id="A0A9W9UVB3"/>
<keyword evidence="1" id="KW-0805">Transcription regulation</keyword>
<dbReference type="OrthoDB" id="4525710at2759"/>
<evidence type="ECO:0000256" key="1">
    <source>
        <dbReference type="ARBA" id="ARBA00023015"/>
    </source>
</evidence>
<dbReference type="GO" id="GO:0000976">
    <property type="term" value="F:transcription cis-regulatory region binding"/>
    <property type="evidence" value="ECO:0007669"/>
    <property type="project" value="TreeGrafter"/>
</dbReference>
<feature type="region of interest" description="Disordered" evidence="5">
    <location>
        <begin position="210"/>
        <end position="229"/>
    </location>
</feature>
<name>A0A9W9UVB3_9EURO</name>
<dbReference type="GO" id="GO:0008270">
    <property type="term" value="F:zinc ion binding"/>
    <property type="evidence" value="ECO:0007669"/>
    <property type="project" value="InterPro"/>
</dbReference>
<feature type="compositionally biased region" description="Polar residues" evidence="5">
    <location>
        <begin position="217"/>
        <end position="229"/>
    </location>
</feature>
<dbReference type="RefSeq" id="XP_056550008.1">
    <property type="nucleotide sequence ID" value="XM_056704048.1"/>
</dbReference>
<dbReference type="PROSITE" id="PS50048">
    <property type="entry name" value="ZN2_CY6_FUNGAL_2"/>
    <property type="match status" value="1"/>
</dbReference>
<feature type="compositionally biased region" description="Low complexity" evidence="5">
    <location>
        <begin position="171"/>
        <end position="182"/>
    </location>
</feature>
<dbReference type="Proteomes" id="UP001147782">
    <property type="component" value="Unassembled WGS sequence"/>
</dbReference>
<protein>
    <recommendedName>
        <fullName evidence="6">Zn(2)-C6 fungal-type domain-containing protein</fullName>
    </recommendedName>
</protein>
<dbReference type="EMBL" id="JAPZBS010000009">
    <property type="protein sequence ID" value="KAJ5358722.1"/>
    <property type="molecule type" value="Genomic_DNA"/>
</dbReference>
<dbReference type="Pfam" id="PF00172">
    <property type="entry name" value="Zn_clus"/>
    <property type="match status" value="1"/>
</dbReference>
<evidence type="ECO:0000256" key="2">
    <source>
        <dbReference type="ARBA" id="ARBA00023125"/>
    </source>
</evidence>
<evidence type="ECO:0000259" key="6">
    <source>
        <dbReference type="PROSITE" id="PS50048"/>
    </source>
</evidence>
<feature type="region of interest" description="Disordered" evidence="5">
    <location>
        <begin position="170"/>
        <end position="191"/>
    </location>
</feature>
<dbReference type="GO" id="GO:0005634">
    <property type="term" value="C:nucleus"/>
    <property type="evidence" value="ECO:0007669"/>
    <property type="project" value="TreeGrafter"/>
</dbReference>
<sequence>MRTWTGCLTCRSRKIKCDERRPKCRNCEKNRVQCIPSDLFSFKHWRNPLVSKNAKSAGSGTFELDHIWVDVIPSYRFVDETSTIAGEYQDVFGETSGITGEYQNTVYGSRNWGPGESDGAEVHHRNYYDPVHSAEGEKIAATPIQAGLKPQAPASSVTDWNFSVVDTREVSTSSSDQITSSSRDYPVSFNPENVDVDSQVHLPQPSAALGDTLASLPANTPNSLETSSQRTDAAGEALLSMRNHDMNTQITGSLSNNSYPSMERSPSDWGLNSVISPTVGVLAPTAKTSPGRLTSKGEADLLRQFSAEVGTWMDLSDLSETFSKKVCRLAVHDPLLKAASIACAAKQQYLVGKLEDGMQVARKNYDTAISLLINQLWDLGEQVAGYGFAAIVICSCYEMLDAPTANWQRHLDGVFSFGRVQSVNGSSGGISQAAFWSIARQEVVCAIINRSKLRLDPDFWVIDLENIGQEGSEDLVNNQVLTILAKVVNYMALSETYTLTRKIEEWHNLHHLLEHWNGSVKDKGFMDPVSVIDEEGRGFQTIWFARSVCASSWQMFHLAQILLLTISPLQDSNCLLALRKIQVGGMIYITTPA</sequence>
<accession>A0A9W9UVB3</accession>
<evidence type="ECO:0000313" key="7">
    <source>
        <dbReference type="EMBL" id="KAJ5358722.1"/>
    </source>
</evidence>
<evidence type="ECO:0000256" key="3">
    <source>
        <dbReference type="ARBA" id="ARBA00023163"/>
    </source>
</evidence>
<dbReference type="Gene3D" id="4.10.240.10">
    <property type="entry name" value="Zn(2)-C6 fungal-type DNA-binding domain"/>
    <property type="match status" value="1"/>
</dbReference>
<dbReference type="PANTHER" id="PTHR37534">
    <property type="entry name" value="TRANSCRIPTIONAL ACTIVATOR PROTEIN UGA3"/>
    <property type="match status" value="1"/>
</dbReference>
<reference evidence="7" key="2">
    <citation type="journal article" date="2023" name="IMA Fungus">
        <title>Comparative genomic study of the Penicillium genus elucidates a diverse pangenome and 15 lateral gene transfer events.</title>
        <authorList>
            <person name="Petersen C."/>
            <person name="Sorensen T."/>
            <person name="Nielsen M.R."/>
            <person name="Sondergaard T.E."/>
            <person name="Sorensen J.L."/>
            <person name="Fitzpatrick D.A."/>
            <person name="Frisvad J.C."/>
            <person name="Nielsen K.L."/>
        </authorList>
    </citation>
    <scope>NUCLEOTIDE SEQUENCE</scope>
    <source>
        <strain evidence="7">IBT 29864</strain>
    </source>
</reference>
<keyword evidence="8" id="KW-1185">Reference proteome</keyword>
<dbReference type="InterPro" id="IPR036864">
    <property type="entry name" value="Zn2-C6_fun-type_DNA-bd_sf"/>
</dbReference>
<gene>
    <name evidence="7" type="ORF">N7496_011135</name>
</gene>
<keyword evidence="4" id="KW-0539">Nucleus</keyword>
<dbReference type="InterPro" id="IPR001138">
    <property type="entry name" value="Zn2Cys6_DnaBD"/>
</dbReference>
<dbReference type="GO" id="GO:0000981">
    <property type="term" value="F:DNA-binding transcription factor activity, RNA polymerase II-specific"/>
    <property type="evidence" value="ECO:0007669"/>
    <property type="project" value="InterPro"/>
</dbReference>
<proteinExistence type="predicted"/>
<organism evidence="7 8">
    <name type="scientific">Penicillium cataractarum</name>
    <dbReference type="NCBI Taxonomy" id="2100454"/>
    <lineage>
        <taxon>Eukaryota</taxon>
        <taxon>Fungi</taxon>
        <taxon>Dikarya</taxon>
        <taxon>Ascomycota</taxon>
        <taxon>Pezizomycotina</taxon>
        <taxon>Eurotiomycetes</taxon>
        <taxon>Eurotiomycetidae</taxon>
        <taxon>Eurotiales</taxon>
        <taxon>Aspergillaceae</taxon>
        <taxon>Penicillium</taxon>
    </lineage>
</organism>
<evidence type="ECO:0000256" key="4">
    <source>
        <dbReference type="ARBA" id="ARBA00023242"/>
    </source>
</evidence>
<keyword evidence="2" id="KW-0238">DNA-binding</keyword>
<evidence type="ECO:0000313" key="8">
    <source>
        <dbReference type="Proteomes" id="UP001147782"/>
    </source>
</evidence>